<gene>
    <name evidence="11" type="ORF">TSPGSL018_14517</name>
</gene>
<dbReference type="AlphaFoldDB" id="A0A061R6E2"/>
<keyword evidence="8" id="KW-0966">Cell projection</keyword>
<feature type="compositionally biased region" description="Basic and acidic residues" evidence="10">
    <location>
        <begin position="389"/>
        <end position="398"/>
    </location>
</feature>
<feature type="coiled-coil region" evidence="9">
    <location>
        <begin position="753"/>
        <end position="798"/>
    </location>
</feature>
<feature type="compositionally biased region" description="Acidic residues" evidence="10">
    <location>
        <begin position="540"/>
        <end position="568"/>
    </location>
</feature>
<evidence type="ECO:0000256" key="10">
    <source>
        <dbReference type="SAM" id="MobiDB-lite"/>
    </source>
</evidence>
<feature type="region of interest" description="Disordered" evidence="10">
    <location>
        <begin position="535"/>
        <end position="570"/>
    </location>
</feature>
<keyword evidence="3" id="KW-0963">Cytoplasm</keyword>
<keyword evidence="5" id="KW-0677">Repeat</keyword>
<reference evidence="11" key="1">
    <citation type="submission" date="2014-05" db="EMBL/GenBank/DDBJ databases">
        <title>The transcriptome of the halophilic microalga Tetraselmis sp. GSL018 isolated from the Great Salt Lake, Utah.</title>
        <authorList>
            <person name="Jinkerson R.E."/>
            <person name="D'Adamo S."/>
            <person name="Posewitz M.C."/>
        </authorList>
    </citation>
    <scope>NUCLEOTIDE SEQUENCE</scope>
    <source>
        <strain evidence="11">GSL018</strain>
    </source>
</reference>
<feature type="region of interest" description="Disordered" evidence="10">
    <location>
        <begin position="316"/>
        <end position="398"/>
    </location>
</feature>
<feature type="coiled-coil region" evidence="9">
    <location>
        <begin position="835"/>
        <end position="862"/>
    </location>
</feature>
<dbReference type="Pfam" id="PF25828">
    <property type="entry name" value="CC_Cfap43"/>
    <property type="match status" value="2"/>
</dbReference>
<accession>A0A061R6E2</accession>
<dbReference type="EMBL" id="GBEZ01020603">
    <property type="protein sequence ID" value="JAC66081.1"/>
    <property type="molecule type" value="Transcribed_RNA"/>
</dbReference>
<feature type="coiled-coil region" evidence="9">
    <location>
        <begin position="595"/>
        <end position="622"/>
    </location>
</feature>
<keyword evidence="4" id="KW-0853">WD repeat</keyword>
<evidence type="ECO:0000256" key="3">
    <source>
        <dbReference type="ARBA" id="ARBA00022490"/>
    </source>
</evidence>
<evidence type="ECO:0000256" key="9">
    <source>
        <dbReference type="SAM" id="Coils"/>
    </source>
</evidence>
<keyword evidence="6 9" id="KW-0175">Coiled coil</keyword>
<protein>
    <submittedName>
        <fullName evidence="11">Wd repeat-containing protein 52</fullName>
    </submittedName>
</protein>
<feature type="region of interest" description="Disordered" evidence="10">
    <location>
        <begin position="100"/>
        <end position="167"/>
    </location>
</feature>
<organism evidence="11">
    <name type="scientific">Tetraselmis sp. GSL018</name>
    <dbReference type="NCBI Taxonomy" id="582737"/>
    <lineage>
        <taxon>Eukaryota</taxon>
        <taxon>Viridiplantae</taxon>
        <taxon>Chlorophyta</taxon>
        <taxon>core chlorophytes</taxon>
        <taxon>Chlorodendrophyceae</taxon>
        <taxon>Chlorodendrales</taxon>
        <taxon>Chlorodendraceae</taxon>
        <taxon>Tetraselmis</taxon>
    </lineage>
</organism>
<dbReference type="GO" id="GO:0005929">
    <property type="term" value="C:cilium"/>
    <property type="evidence" value="ECO:0007669"/>
    <property type="project" value="UniProtKB-SubCell"/>
</dbReference>
<feature type="non-terminal residue" evidence="11">
    <location>
        <position position="1"/>
    </location>
</feature>
<evidence type="ECO:0000256" key="8">
    <source>
        <dbReference type="ARBA" id="ARBA00023273"/>
    </source>
</evidence>
<evidence type="ECO:0000256" key="2">
    <source>
        <dbReference type="ARBA" id="ARBA00004245"/>
    </source>
</evidence>
<evidence type="ECO:0000256" key="7">
    <source>
        <dbReference type="ARBA" id="ARBA00023212"/>
    </source>
</evidence>
<dbReference type="PANTHER" id="PTHR14885:SF3">
    <property type="entry name" value="CILIA- AND FLAGELLA-ASSOCIATED PROTEIN 44"/>
    <property type="match status" value="1"/>
</dbReference>
<evidence type="ECO:0000313" key="11">
    <source>
        <dbReference type="EMBL" id="JAC66081.1"/>
    </source>
</evidence>
<evidence type="ECO:0000256" key="6">
    <source>
        <dbReference type="ARBA" id="ARBA00023054"/>
    </source>
</evidence>
<comment type="subcellular location">
    <subcellularLocation>
        <location evidence="1">Cell projection</location>
        <location evidence="1">Cilium</location>
    </subcellularLocation>
    <subcellularLocation>
        <location evidence="2">Cytoplasm</location>
        <location evidence="2">Cytoskeleton</location>
    </subcellularLocation>
</comment>
<dbReference type="GO" id="GO:0005856">
    <property type="term" value="C:cytoskeleton"/>
    <property type="evidence" value="ECO:0007669"/>
    <property type="project" value="UniProtKB-SubCell"/>
</dbReference>
<evidence type="ECO:0000256" key="1">
    <source>
        <dbReference type="ARBA" id="ARBA00004138"/>
    </source>
</evidence>
<proteinExistence type="predicted"/>
<sequence length="868" mass="100271">DKPEGQRLSREEFEIDPGLRGMIEEEVAKKEEEARKELAWENEKARLQLAKVRQWFLNDIEVERIVLHGFMSRKSVTSLRTRKLSEEMRQEINRVHNIMIQEGKSTHQDGQADAAREGPGESEKGDSSGAMGAKEGARDQGSRGGTGSGKNAQEQPQDEVEGKKLSKADLRRLARRKREAEWEAFYATKPDKNRENPADVAAIHEAEQNMGDFKLKSDPDYVVPEEERMNKEKKRRQMLLLEEGIYNIRMEFNKRFLALREVKKKVCGEIKERNKRIRELQNSLNVSANLFEPKMNPDETPEAREEISQADLDAYEAKLSSESRSGTDFGGFAGGSGKNAGKDGNTGKKSNPESRSRSEAGSRGHGDASTAEDPRARAVASVPLSDLESLEKEMQQRRDRCEMERLTAEVADMVDAFDDALSKLRREKFLLEADLKQAEIKKLIMFQEFQLLKDFETRENSLMDKLQAKLAEKKEVVDKIRDCHSKLETKKEEVEKLVEHKKAVALEFDELVEEGHTFRDPLLKIFLRKIKRSKNKNQGDSDEDDYDSEADEDDEEEDFDEEDEDEEVCPPGCDQVLYEKVCDLREKRLDQEDVIAEFQKIIESVKKEKEQYSKKQKLVETNLTKINQDIIEFQKEKQGRLNEIEVVVTLAMHQMEFLVDQKLPSDLSQALVFSNTELEKLKSRIKELDYEKMSLRRQQQELRKEHQQLLRDKKAKESRLADLDKRAYNVQMLKFGQEIDLELLDRLGTTRGAEELQEQLKTQEVSFAKELQEWDKKIEEAQDKMVSLTSENTQLLQTVTNLSKKQKSLETRLSNTQGNLFNDPISKRREEIAERDRLVQEVNAQAKEINSLKAQIAVLRRKDTSMYE</sequence>
<name>A0A061R6E2_9CHLO</name>
<feature type="compositionally biased region" description="Basic and acidic residues" evidence="10">
    <location>
        <begin position="114"/>
        <end position="126"/>
    </location>
</feature>
<evidence type="ECO:0000256" key="5">
    <source>
        <dbReference type="ARBA" id="ARBA00022737"/>
    </source>
</evidence>
<evidence type="ECO:0000256" key="4">
    <source>
        <dbReference type="ARBA" id="ARBA00022574"/>
    </source>
</evidence>
<feature type="compositionally biased region" description="Basic and acidic residues" evidence="10">
    <location>
        <begin position="350"/>
        <end position="376"/>
    </location>
</feature>
<feature type="coiled-coil region" evidence="9">
    <location>
        <begin position="671"/>
        <end position="726"/>
    </location>
</feature>
<dbReference type="PANTHER" id="PTHR14885">
    <property type="entry name" value="CILIA- AND FLAGELLA-ASSOCIATED PROTEIN 43-RELATED"/>
    <property type="match status" value="1"/>
</dbReference>
<feature type="compositionally biased region" description="Gly residues" evidence="10">
    <location>
        <begin position="328"/>
        <end position="338"/>
    </location>
</feature>
<keyword evidence="7" id="KW-0206">Cytoskeleton</keyword>